<dbReference type="InterPro" id="IPR036249">
    <property type="entry name" value="Thioredoxin-like_sf"/>
</dbReference>
<dbReference type="InterPro" id="IPR013766">
    <property type="entry name" value="Thioredoxin_domain"/>
</dbReference>
<comment type="similarity">
    <text evidence="1">Belongs to the SCO1/2 family.</text>
</comment>
<organism evidence="5 6">
    <name type="scientific">Microbispora hainanensis</name>
    <dbReference type="NCBI Taxonomy" id="568844"/>
    <lineage>
        <taxon>Bacteria</taxon>
        <taxon>Bacillati</taxon>
        <taxon>Actinomycetota</taxon>
        <taxon>Actinomycetes</taxon>
        <taxon>Streptosporangiales</taxon>
        <taxon>Streptosporangiaceae</taxon>
        <taxon>Microbispora</taxon>
    </lineage>
</organism>
<dbReference type="InterPro" id="IPR003782">
    <property type="entry name" value="SCO1/SenC"/>
</dbReference>
<dbReference type="EMBL" id="CP108085">
    <property type="protein sequence ID" value="WUP76132.1"/>
    <property type="molecule type" value="Genomic_DNA"/>
</dbReference>
<evidence type="ECO:0000256" key="1">
    <source>
        <dbReference type="ARBA" id="ARBA00010996"/>
    </source>
</evidence>
<evidence type="ECO:0000256" key="3">
    <source>
        <dbReference type="SAM" id="SignalP"/>
    </source>
</evidence>
<evidence type="ECO:0000256" key="2">
    <source>
        <dbReference type="ARBA" id="ARBA00023008"/>
    </source>
</evidence>
<sequence length="226" mass="23548">MRRSAAGLALLLLTGVLAGCAGSADTAAAPVRLLGPAREFHGTWLEQPLPEPDVTLTDTSGKPFDLRRDTAGRLTLVYFGYTHCPDICPTTLADLAAALRDLTGPERDKISVVFITTDPDRDTPGVVKSWLASFDSSFVGLTGDYATIRSAAKSVGIALEPPATKKGTYEVTHGAQIIAFDGTHRGRLIFSSGTSSADYVADLRKLLGRVTLGSSTPGAGGQGAAS</sequence>
<proteinExistence type="inferred from homology"/>
<dbReference type="PANTHER" id="PTHR12151">
    <property type="entry name" value="ELECTRON TRANSPORT PROTIN SCO1/SENC FAMILY MEMBER"/>
    <property type="match status" value="1"/>
</dbReference>
<accession>A0ABZ1SUQ1</accession>
<dbReference type="PROSITE" id="PS51257">
    <property type="entry name" value="PROKAR_LIPOPROTEIN"/>
    <property type="match status" value="1"/>
</dbReference>
<keyword evidence="2" id="KW-0186">Copper</keyword>
<evidence type="ECO:0000313" key="6">
    <source>
        <dbReference type="Proteomes" id="UP001432011"/>
    </source>
</evidence>
<name>A0ABZ1SUQ1_9ACTN</name>
<dbReference type="SUPFAM" id="SSF52833">
    <property type="entry name" value="Thioredoxin-like"/>
    <property type="match status" value="1"/>
</dbReference>
<reference evidence="5" key="1">
    <citation type="submission" date="2022-10" db="EMBL/GenBank/DDBJ databases">
        <title>The complete genomes of actinobacterial strains from the NBC collection.</title>
        <authorList>
            <person name="Joergensen T.S."/>
            <person name="Alvarez Arevalo M."/>
            <person name="Sterndorff E.B."/>
            <person name="Faurdal D."/>
            <person name="Vuksanovic O."/>
            <person name="Mourched A.-S."/>
            <person name="Charusanti P."/>
            <person name="Shaw S."/>
            <person name="Blin K."/>
            <person name="Weber T."/>
        </authorList>
    </citation>
    <scope>NUCLEOTIDE SEQUENCE</scope>
    <source>
        <strain evidence="5">NBC_00254</strain>
    </source>
</reference>
<dbReference type="RefSeq" id="WP_168066543.1">
    <property type="nucleotide sequence ID" value="NZ_CP108085.1"/>
</dbReference>
<protein>
    <submittedName>
        <fullName evidence="5">SCO family protein</fullName>
    </submittedName>
</protein>
<keyword evidence="6" id="KW-1185">Reference proteome</keyword>
<feature type="chain" id="PRO_5045309156" evidence="3">
    <location>
        <begin position="19"/>
        <end position="226"/>
    </location>
</feature>
<dbReference type="CDD" id="cd02968">
    <property type="entry name" value="SCO"/>
    <property type="match status" value="1"/>
</dbReference>
<dbReference type="PROSITE" id="PS51352">
    <property type="entry name" value="THIOREDOXIN_2"/>
    <property type="match status" value="1"/>
</dbReference>
<evidence type="ECO:0000259" key="4">
    <source>
        <dbReference type="PROSITE" id="PS51352"/>
    </source>
</evidence>
<feature type="signal peptide" evidence="3">
    <location>
        <begin position="1"/>
        <end position="18"/>
    </location>
</feature>
<feature type="domain" description="Thioredoxin" evidence="4">
    <location>
        <begin position="45"/>
        <end position="208"/>
    </location>
</feature>
<dbReference type="Proteomes" id="UP001432011">
    <property type="component" value="Chromosome"/>
</dbReference>
<dbReference type="Pfam" id="PF02630">
    <property type="entry name" value="SCO1-SenC"/>
    <property type="match status" value="1"/>
</dbReference>
<keyword evidence="3" id="KW-0732">Signal</keyword>
<evidence type="ECO:0000313" key="5">
    <source>
        <dbReference type="EMBL" id="WUP76132.1"/>
    </source>
</evidence>
<dbReference type="PANTHER" id="PTHR12151:SF25">
    <property type="entry name" value="LINALOOL DEHYDRATASE_ISOMERASE DOMAIN-CONTAINING PROTEIN"/>
    <property type="match status" value="1"/>
</dbReference>
<dbReference type="Gene3D" id="3.40.30.10">
    <property type="entry name" value="Glutaredoxin"/>
    <property type="match status" value="1"/>
</dbReference>
<gene>
    <name evidence="5" type="ORF">OG913_03660</name>
</gene>